<evidence type="ECO:0000313" key="8">
    <source>
        <dbReference type="Proteomes" id="UP000274515"/>
    </source>
</evidence>
<keyword evidence="2 5" id="KW-0812">Transmembrane</keyword>
<name>A0A3R8QGT4_9PSEU</name>
<protein>
    <submittedName>
        <fullName evidence="7">VWA domain-containing protein</fullName>
    </submittedName>
</protein>
<dbReference type="Proteomes" id="UP000274515">
    <property type="component" value="Unassembled WGS sequence"/>
</dbReference>
<dbReference type="PANTHER" id="PTHR22550:SF5">
    <property type="entry name" value="LEUCINE ZIPPER PROTEIN 4"/>
    <property type="match status" value="1"/>
</dbReference>
<feature type="domain" description="VWFA" evidence="6">
    <location>
        <begin position="90"/>
        <end position="272"/>
    </location>
</feature>
<dbReference type="InterPro" id="IPR024163">
    <property type="entry name" value="Aerotolerance_reg_N"/>
</dbReference>
<sequence length="312" mass="33053">MGGLSFASPAWLWLLLLVPALAVVYVLVQRRRVRYTVTLTNLELLSSVMPRRPSWRRHLPPALLLLATLILVLGLAGPTVRMPDPSRSSTVVLAVDVSPSMLANDVPPSRSDAMKTAVRDFLESVPQDTQVGLVSFAASANVDVPPTRDHQAVVDALGRLQFQSNTSLSQAILTSLNTVRTAGGSAAGIIVLSDGLSNTGPPPEAAIEAARAARVPVSTIAVGTPAGNVQLSRGPVAVPLDTRELERLARETGGLTFTAATERELQAIYSNIGETVSPPIVPVDISRWFFLSALVAMAAAGALSMLWFARMP</sequence>
<dbReference type="Gene3D" id="3.40.50.410">
    <property type="entry name" value="von Willebrand factor, type A domain"/>
    <property type="match status" value="1"/>
</dbReference>
<comment type="caution">
    <text evidence="7">The sequence shown here is derived from an EMBL/GenBank/DDBJ whole genome shotgun (WGS) entry which is preliminary data.</text>
</comment>
<feature type="transmembrane region" description="Helical" evidence="5">
    <location>
        <begin position="59"/>
        <end position="80"/>
    </location>
</feature>
<evidence type="ECO:0000256" key="4">
    <source>
        <dbReference type="ARBA" id="ARBA00023136"/>
    </source>
</evidence>
<evidence type="ECO:0000313" key="7">
    <source>
        <dbReference type="EMBL" id="RRO20680.1"/>
    </source>
</evidence>
<dbReference type="InterPro" id="IPR002035">
    <property type="entry name" value="VWF_A"/>
</dbReference>
<dbReference type="Pfam" id="PF07584">
    <property type="entry name" value="BatA"/>
    <property type="match status" value="1"/>
</dbReference>
<evidence type="ECO:0000256" key="3">
    <source>
        <dbReference type="ARBA" id="ARBA00022989"/>
    </source>
</evidence>
<keyword evidence="8" id="KW-1185">Reference proteome</keyword>
<keyword evidence="1" id="KW-1003">Cell membrane</keyword>
<evidence type="ECO:0000256" key="1">
    <source>
        <dbReference type="ARBA" id="ARBA00022475"/>
    </source>
</evidence>
<gene>
    <name evidence="7" type="ORF">EIL87_02115</name>
</gene>
<keyword evidence="3 5" id="KW-1133">Transmembrane helix</keyword>
<evidence type="ECO:0000259" key="6">
    <source>
        <dbReference type="PROSITE" id="PS50234"/>
    </source>
</evidence>
<dbReference type="SUPFAM" id="SSF53300">
    <property type="entry name" value="vWA-like"/>
    <property type="match status" value="1"/>
</dbReference>
<dbReference type="PROSITE" id="PS50234">
    <property type="entry name" value="VWFA"/>
    <property type="match status" value="1"/>
</dbReference>
<accession>A0A3R8QGT4</accession>
<dbReference type="EMBL" id="RSAA01000001">
    <property type="protein sequence ID" value="RRO20680.1"/>
    <property type="molecule type" value="Genomic_DNA"/>
</dbReference>
<keyword evidence="4 5" id="KW-0472">Membrane</keyword>
<feature type="transmembrane region" description="Helical" evidence="5">
    <location>
        <begin position="288"/>
        <end position="309"/>
    </location>
</feature>
<dbReference type="AlphaFoldDB" id="A0A3R8QGT4"/>
<evidence type="ECO:0000256" key="5">
    <source>
        <dbReference type="SAM" id="Phobius"/>
    </source>
</evidence>
<feature type="transmembrane region" description="Helical" evidence="5">
    <location>
        <begin position="6"/>
        <end position="28"/>
    </location>
</feature>
<dbReference type="InterPro" id="IPR050768">
    <property type="entry name" value="UPF0353/GerABKA_families"/>
</dbReference>
<reference evidence="7 8" key="1">
    <citation type="submission" date="2018-11" db="EMBL/GenBank/DDBJ databases">
        <title>Saccharopolyspora rhizosphaerae sp. nov., an actinomycete isolated from rhizosphere soil in Thailand.</title>
        <authorList>
            <person name="Intra B."/>
            <person name="Euanorasetr J."/>
            <person name="Take A."/>
            <person name="Inahashi Y."/>
            <person name="Mori M."/>
            <person name="Panbangred W."/>
            <person name="Matsumoto A."/>
        </authorList>
    </citation>
    <scope>NUCLEOTIDE SEQUENCE [LARGE SCALE GENOMIC DNA]</scope>
    <source>
        <strain evidence="7 8">H219</strain>
    </source>
</reference>
<dbReference type="PANTHER" id="PTHR22550">
    <property type="entry name" value="SPORE GERMINATION PROTEIN"/>
    <property type="match status" value="1"/>
</dbReference>
<organism evidence="7 8">
    <name type="scientific">Saccharopolyspora rhizosphaerae</name>
    <dbReference type="NCBI Taxonomy" id="2492662"/>
    <lineage>
        <taxon>Bacteria</taxon>
        <taxon>Bacillati</taxon>
        <taxon>Actinomycetota</taxon>
        <taxon>Actinomycetes</taxon>
        <taxon>Pseudonocardiales</taxon>
        <taxon>Pseudonocardiaceae</taxon>
        <taxon>Saccharopolyspora</taxon>
    </lineage>
</organism>
<dbReference type="SMART" id="SM00327">
    <property type="entry name" value="VWA"/>
    <property type="match status" value="1"/>
</dbReference>
<proteinExistence type="predicted"/>
<dbReference type="InterPro" id="IPR036465">
    <property type="entry name" value="vWFA_dom_sf"/>
</dbReference>
<dbReference type="Pfam" id="PF13519">
    <property type="entry name" value="VWA_2"/>
    <property type="match status" value="1"/>
</dbReference>
<evidence type="ECO:0000256" key="2">
    <source>
        <dbReference type="ARBA" id="ARBA00022692"/>
    </source>
</evidence>